<sequence>MNEASEANTKTPSQGPSTLRTEPKACHARNRMGAVPLFTIPQLRMTNSPKRDDLGNNEPPPMAIDRGVCCVFVSWSCYPDPWVKDI</sequence>
<protein>
    <submittedName>
        <fullName evidence="1">Uncharacterized protein</fullName>
    </submittedName>
</protein>
<reference evidence="1" key="1">
    <citation type="submission" date="2021-05" db="EMBL/GenBank/DDBJ databases">
        <authorList>
            <person name="Pan Q."/>
            <person name="Jouanno E."/>
            <person name="Zahm M."/>
            <person name="Klopp C."/>
            <person name="Cabau C."/>
            <person name="Louis A."/>
            <person name="Berthelot C."/>
            <person name="Parey E."/>
            <person name="Roest Crollius H."/>
            <person name="Montfort J."/>
            <person name="Robinson-Rechavi M."/>
            <person name="Bouchez O."/>
            <person name="Lampietro C."/>
            <person name="Lopez Roques C."/>
            <person name="Donnadieu C."/>
            <person name="Postlethwait J."/>
            <person name="Bobe J."/>
            <person name="Dillon D."/>
            <person name="Chandos A."/>
            <person name="von Hippel F."/>
            <person name="Guiguen Y."/>
        </authorList>
    </citation>
    <scope>NUCLEOTIDE SEQUENCE</scope>
    <source>
        <strain evidence="1">YG-Jan2019</strain>
    </source>
</reference>
<dbReference type="EMBL" id="CM055739">
    <property type="protein sequence ID" value="KAJ8003678.1"/>
    <property type="molecule type" value="Genomic_DNA"/>
</dbReference>
<gene>
    <name evidence="1" type="ORF">DPEC_G00150820</name>
</gene>
<name>A0ACC2GJ87_DALPE</name>
<proteinExistence type="predicted"/>
<evidence type="ECO:0000313" key="1">
    <source>
        <dbReference type="EMBL" id="KAJ8003678.1"/>
    </source>
</evidence>
<keyword evidence="2" id="KW-1185">Reference proteome</keyword>
<comment type="caution">
    <text evidence="1">The sequence shown here is derived from an EMBL/GenBank/DDBJ whole genome shotgun (WGS) entry which is preliminary data.</text>
</comment>
<accession>A0ACC2GJ87</accession>
<evidence type="ECO:0000313" key="2">
    <source>
        <dbReference type="Proteomes" id="UP001157502"/>
    </source>
</evidence>
<dbReference type="Proteomes" id="UP001157502">
    <property type="component" value="Chromosome 12"/>
</dbReference>
<organism evidence="1 2">
    <name type="scientific">Dallia pectoralis</name>
    <name type="common">Alaska blackfish</name>
    <dbReference type="NCBI Taxonomy" id="75939"/>
    <lineage>
        <taxon>Eukaryota</taxon>
        <taxon>Metazoa</taxon>
        <taxon>Chordata</taxon>
        <taxon>Craniata</taxon>
        <taxon>Vertebrata</taxon>
        <taxon>Euteleostomi</taxon>
        <taxon>Actinopterygii</taxon>
        <taxon>Neopterygii</taxon>
        <taxon>Teleostei</taxon>
        <taxon>Protacanthopterygii</taxon>
        <taxon>Esociformes</taxon>
        <taxon>Umbridae</taxon>
        <taxon>Dallia</taxon>
    </lineage>
</organism>